<gene>
    <name evidence="4" type="ORF">B0T10DRAFT_610889</name>
</gene>
<feature type="signal peptide" evidence="3">
    <location>
        <begin position="1"/>
        <end position="20"/>
    </location>
</feature>
<evidence type="ECO:0000256" key="2">
    <source>
        <dbReference type="SAM" id="Phobius"/>
    </source>
</evidence>
<keyword evidence="3" id="KW-0732">Signal</keyword>
<organism evidence="4 5">
    <name type="scientific">Thelonectria olida</name>
    <dbReference type="NCBI Taxonomy" id="1576542"/>
    <lineage>
        <taxon>Eukaryota</taxon>
        <taxon>Fungi</taxon>
        <taxon>Dikarya</taxon>
        <taxon>Ascomycota</taxon>
        <taxon>Pezizomycotina</taxon>
        <taxon>Sordariomycetes</taxon>
        <taxon>Hypocreomycetidae</taxon>
        <taxon>Hypocreales</taxon>
        <taxon>Nectriaceae</taxon>
        <taxon>Thelonectria</taxon>
    </lineage>
</organism>
<feature type="compositionally biased region" description="Low complexity" evidence="1">
    <location>
        <begin position="125"/>
        <end position="136"/>
    </location>
</feature>
<name>A0A9P8VUV9_9HYPO</name>
<feature type="compositionally biased region" description="Basic and acidic residues" evidence="1">
    <location>
        <begin position="288"/>
        <end position="300"/>
    </location>
</feature>
<evidence type="ECO:0000313" key="5">
    <source>
        <dbReference type="Proteomes" id="UP000777438"/>
    </source>
</evidence>
<dbReference type="Proteomes" id="UP000777438">
    <property type="component" value="Unassembled WGS sequence"/>
</dbReference>
<evidence type="ECO:0000256" key="1">
    <source>
        <dbReference type="SAM" id="MobiDB-lite"/>
    </source>
</evidence>
<keyword evidence="5" id="KW-1185">Reference proteome</keyword>
<dbReference type="OrthoDB" id="4866377at2759"/>
<evidence type="ECO:0008006" key="6">
    <source>
        <dbReference type="Google" id="ProtNLM"/>
    </source>
</evidence>
<feature type="compositionally biased region" description="Low complexity" evidence="1">
    <location>
        <begin position="157"/>
        <end position="171"/>
    </location>
</feature>
<comment type="caution">
    <text evidence="4">The sequence shown here is derived from an EMBL/GenBank/DDBJ whole genome shotgun (WGS) entry which is preliminary data.</text>
</comment>
<proteinExistence type="predicted"/>
<protein>
    <recommendedName>
        <fullName evidence="6">Extracellular membrane protein CFEM domain-containing protein</fullName>
    </recommendedName>
</protein>
<reference evidence="4 5" key="1">
    <citation type="journal article" date="2021" name="Nat. Commun.">
        <title>Genetic determinants of endophytism in the Arabidopsis root mycobiome.</title>
        <authorList>
            <person name="Mesny F."/>
            <person name="Miyauchi S."/>
            <person name="Thiergart T."/>
            <person name="Pickel B."/>
            <person name="Atanasova L."/>
            <person name="Karlsson M."/>
            <person name="Huettel B."/>
            <person name="Barry K.W."/>
            <person name="Haridas S."/>
            <person name="Chen C."/>
            <person name="Bauer D."/>
            <person name="Andreopoulos W."/>
            <person name="Pangilinan J."/>
            <person name="LaButti K."/>
            <person name="Riley R."/>
            <person name="Lipzen A."/>
            <person name="Clum A."/>
            <person name="Drula E."/>
            <person name="Henrissat B."/>
            <person name="Kohler A."/>
            <person name="Grigoriev I.V."/>
            <person name="Martin F.M."/>
            <person name="Hacquard S."/>
        </authorList>
    </citation>
    <scope>NUCLEOTIDE SEQUENCE [LARGE SCALE GENOMIC DNA]</scope>
    <source>
        <strain evidence="4 5">MPI-CAGE-CH-0241</strain>
    </source>
</reference>
<evidence type="ECO:0000313" key="4">
    <source>
        <dbReference type="EMBL" id="KAH6873927.1"/>
    </source>
</evidence>
<dbReference type="EMBL" id="JAGPYM010000043">
    <property type="protein sequence ID" value="KAH6873927.1"/>
    <property type="molecule type" value="Genomic_DNA"/>
</dbReference>
<feature type="region of interest" description="Disordered" evidence="1">
    <location>
        <begin position="242"/>
        <end position="381"/>
    </location>
</feature>
<sequence length="381" mass="40150">MARLLPLFASLLLLLRPSLGAETVTISSDIPKDGHDCIGDCLYSTYLTDMGKIMGCDLPYENACYCATQAASVSVADNWMSRCASSNCGRGDVTRDLTSMQSLYGSYCMGAGFTQPGATEWYNPAEATEEASSASSAEEDSATSDAEPSKTADSGLSETTTEWSVVTQTTEGGSGATKSQVIVQATSTLFVNSDGSPASLNIDDSDDNSSVKIGVGVAIPIAAILAAAFGWWFWRRRRRSAPGTLPSEETGANNNVSTAPPPMAAVPVARKPVGSSTVSPVSPVSKTNELHSESLKHEVDSQEVSPFPAVTPSPPIQVAGRHEVNGNTALRPEMDGQSPRVEVSGEGRPNELPGQSQSPPPVYTTQAEQPAQRWELPDNSR</sequence>
<feature type="compositionally biased region" description="Polar residues" evidence="1">
    <location>
        <begin position="353"/>
        <end position="369"/>
    </location>
</feature>
<feature type="chain" id="PRO_5040499594" description="Extracellular membrane protein CFEM domain-containing protein" evidence="3">
    <location>
        <begin position="21"/>
        <end position="381"/>
    </location>
</feature>
<keyword evidence="2" id="KW-1133">Transmembrane helix</keyword>
<feature type="compositionally biased region" description="Low complexity" evidence="1">
    <location>
        <begin position="265"/>
        <end position="285"/>
    </location>
</feature>
<accession>A0A9P8VUV9</accession>
<evidence type="ECO:0000256" key="3">
    <source>
        <dbReference type="SAM" id="SignalP"/>
    </source>
</evidence>
<feature type="transmembrane region" description="Helical" evidence="2">
    <location>
        <begin position="213"/>
        <end position="234"/>
    </location>
</feature>
<dbReference type="AlphaFoldDB" id="A0A9P8VUV9"/>
<feature type="region of interest" description="Disordered" evidence="1">
    <location>
        <begin position="125"/>
        <end position="178"/>
    </location>
</feature>
<keyword evidence="2" id="KW-0812">Transmembrane</keyword>
<keyword evidence="2" id="KW-0472">Membrane</keyword>